<comment type="similarity">
    <text evidence="2">Belongs to the MoaE family.</text>
</comment>
<comment type="catalytic activity">
    <reaction evidence="12">
        <text>2 [molybdopterin-synthase sulfur-carrier protein]-C-terminal-Gly-aminoethanethioate + cyclic pyranopterin phosphate + H2O = molybdopterin + 2 [molybdopterin-synthase sulfur-carrier protein]-C-terminal Gly-Gly + 2 H(+)</text>
        <dbReference type="Rhea" id="RHEA:26333"/>
        <dbReference type="Rhea" id="RHEA-COMP:12202"/>
        <dbReference type="Rhea" id="RHEA-COMP:19907"/>
        <dbReference type="ChEBI" id="CHEBI:15377"/>
        <dbReference type="ChEBI" id="CHEBI:15378"/>
        <dbReference type="ChEBI" id="CHEBI:58698"/>
        <dbReference type="ChEBI" id="CHEBI:59648"/>
        <dbReference type="ChEBI" id="CHEBI:90778"/>
        <dbReference type="ChEBI" id="CHEBI:232372"/>
        <dbReference type="EC" id="2.8.1.12"/>
    </reaction>
</comment>
<evidence type="ECO:0000256" key="12">
    <source>
        <dbReference type="ARBA" id="ARBA00049878"/>
    </source>
</evidence>
<dbReference type="InterPro" id="IPR003448">
    <property type="entry name" value="Mopterin_biosynth_MoaE"/>
</dbReference>
<evidence type="ECO:0000256" key="3">
    <source>
        <dbReference type="ARBA" id="ARBA00011950"/>
    </source>
</evidence>
<proteinExistence type="inferred from homology"/>
<organism evidence="13">
    <name type="scientific">uncultured Alphaproteobacteria bacterium</name>
    <dbReference type="NCBI Taxonomy" id="91750"/>
    <lineage>
        <taxon>Bacteria</taxon>
        <taxon>Pseudomonadati</taxon>
        <taxon>Pseudomonadota</taxon>
        <taxon>Alphaproteobacteria</taxon>
        <taxon>environmental samples</taxon>
    </lineage>
</organism>
<protein>
    <recommendedName>
        <fullName evidence="4">Molybdopterin synthase catalytic subunit</fullName>
        <ecNumber evidence="3">2.8.1.12</ecNumber>
    </recommendedName>
    <alternativeName>
        <fullName evidence="10">MPT synthase subunit 2</fullName>
    </alternativeName>
    <alternativeName>
        <fullName evidence="8">Molybdenum cofactor biosynthesis protein E</fullName>
    </alternativeName>
    <alternativeName>
        <fullName evidence="9">Molybdopterin-converting factor large subunit</fullName>
    </alternativeName>
    <alternativeName>
        <fullName evidence="11">Molybdopterin-converting factor subunit 2</fullName>
    </alternativeName>
</protein>
<evidence type="ECO:0000256" key="2">
    <source>
        <dbReference type="ARBA" id="ARBA00005426"/>
    </source>
</evidence>
<evidence type="ECO:0000256" key="4">
    <source>
        <dbReference type="ARBA" id="ARBA00013858"/>
    </source>
</evidence>
<keyword evidence="5" id="KW-0501">Molybdenum cofactor biosynthesis</keyword>
<reference evidence="13" key="1">
    <citation type="submission" date="2016-04" db="EMBL/GenBank/DDBJ databases">
        <authorList>
            <person name="Evans L.H."/>
            <person name="Alamgir A."/>
            <person name="Owens N."/>
            <person name="Weber N.D."/>
            <person name="Virtaneva K."/>
            <person name="Barbian K."/>
            <person name="Babar A."/>
            <person name="Rosenke K."/>
        </authorList>
    </citation>
    <scope>NUCLEOTIDE SEQUENCE</scope>
    <source>
        <strain evidence="13">86</strain>
    </source>
</reference>
<evidence type="ECO:0000256" key="1">
    <source>
        <dbReference type="ARBA" id="ARBA00005046"/>
    </source>
</evidence>
<accession>A0A212K307</accession>
<dbReference type="EC" id="2.8.1.12" evidence="3"/>
<name>A0A212K307_9PROT</name>
<dbReference type="UniPathway" id="UPA00344"/>
<sequence>MGRIHVAVRETPLSCDAALAFLDDPSHGAVCTFVGRVRNTNQDKPVDGVSYDAFDALATHTLRTIAEEIQSRWGEDLDVWLEHFRGHLPVGGVSVVVAVASGHRAESFAACRHAIEEIKRRAPVWKEEHYADGDSTWIEGRALRS</sequence>
<evidence type="ECO:0000313" key="13">
    <source>
        <dbReference type="EMBL" id="SBW06032.1"/>
    </source>
</evidence>
<dbReference type="Pfam" id="PF02391">
    <property type="entry name" value="MoaE"/>
    <property type="match status" value="1"/>
</dbReference>
<dbReference type="PANTHER" id="PTHR23404">
    <property type="entry name" value="MOLYBDOPTERIN SYNTHASE RELATED"/>
    <property type="match status" value="1"/>
</dbReference>
<comment type="function">
    <text evidence="6">Converts molybdopterin precursor Z into molybdopterin. This requires the incorporation of two sulfur atoms into precursor Z to generate a dithiolene group. The sulfur is provided by MoaD.</text>
</comment>
<dbReference type="EMBL" id="FLUO01000001">
    <property type="protein sequence ID" value="SBW06032.1"/>
    <property type="molecule type" value="Genomic_DNA"/>
</dbReference>
<dbReference type="InterPro" id="IPR036563">
    <property type="entry name" value="MoaE_sf"/>
</dbReference>
<evidence type="ECO:0000256" key="6">
    <source>
        <dbReference type="ARBA" id="ARBA00025448"/>
    </source>
</evidence>
<dbReference type="GO" id="GO:0006777">
    <property type="term" value="P:Mo-molybdopterin cofactor biosynthetic process"/>
    <property type="evidence" value="ECO:0007669"/>
    <property type="project" value="UniProtKB-KW"/>
</dbReference>
<evidence type="ECO:0000256" key="11">
    <source>
        <dbReference type="ARBA" id="ARBA00032474"/>
    </source>
</evidence>
<dbReference type="AlphaFoldDB" id="A0A212K307"/>
<comment type="pathway">
    <text evidence="1">Cofactor biosynthesis; molybdopterin biosynthesis.</text>
</comment>
<comment type="subunit">
    <text evidence="7">Heterotetramer of 2 MoaD subunits and 2 MoaE subunits. Also stable as homodimer. The enzyme changes between these two forms during catalysis.</text>
</comment>
<gene>
    <name evidence="13" type="ORF">KL86APRO_12056</name>
</gene>
<evidence type="ECO:0000256" key="7">
    <source>
        <dbReference type="ARBA" id="ARBA00026066"/>
    </source>
</evidence>
<dbReference type="SUPFAM" id="SSF54690">
    <property type="entry name" value="Molybdopterin synthase subunit MoaE"/>
    <property type="match status" value="1"/>
</dbReference>
<dbReference type="CDD" id="cd00756">
    <property type="entry name" value="MoaE"/>
    <property type="match status" value="1"/>
</dbReference>
<dbReference type="Gene3D" id="3.90.1170.40">
    <property type="entry name" value="Molybdopterin biosynthesis MoaE subunit"/>
    <property type="match status" value="1"/>
</dbReference>
<evidence type="ECO:0000256" key="10">
    <source>
        <dbReference type="ARBA" id="ARBA00030781"/>
    </source>
</evidence>
<evidence type="ECO:0000256" key="9">
    <source>
        <dbReference type="ARBA" id="ARBA00030407"/>
    </source>
</evidence>
<dbReference type="GO" id="GO:0030366">
    <property type="term" value="F:molybdopterin synthase activity"/>
    <property type="evidence" value="ECO:0007669"/>
    <property type="project" value="UniProtKB-EC"/>
</dbReference>
<evidence type="ECO:0000256" key="5">
    <source>
        <dbReference type="ARBA" id="ARBA00023150"/>
    </source>
</evidence>
<keyword evidence="13" id="KW-0808">Transferase</keyword>
<evidence type="ECO:0000256" key="8">
    <source>
        <dbReference type="ARBA" id="ARBA00029745"/>
    </source>
</evidence>